<name>A0A9X2G2H3_9GAMM</name>
<proteinExistence type="predicted"/>
<protein>
    <submittedName>
        <fullName evidence="5">GNAT family N-acetyltransferase</fullName>
    </submittedName>
</protein>
<accession>A0A9X2G2H3</accession>
<dbReference type="EMBL" id="JAMZDE010000008">
    <property type="protein sequence ID" value="MCP1339996.1"/>
    <property type="molecule type" value="Genomic_DNA"/>
</dbReference>
<evidence type="ECO:0000256" key="2">
    <source>
        <dbReference type="ARBA" id="ARBA00023315"/>
    </source>
</evidence>
<dbReference type="InterPro" id="IPR016181">
    <property type="entry name" value="Acyl_CoA_acyltransferase"/>
</dbReference>
<comment type="caution">
    <text evidence="5">The sequence shown here is derived from an EMBL/GenBank/DDBJ whole genome shotgun (WGS) entry which is preliminary data.</text>
</comment>
<evidence type="ECO:0000256" key="3">
    <source>
        <dbReference type="SAM" id="MobiDB-lite"/>
    </source>
</evidence>
<evidence type="ECO:0000259" key="4">
    <source>
        <dbReference type="PROSITE" id="PS51186"/>
    </source>
</evidence>
<dbReference type="AlphaFoldDB" id="A0A9X2G2H3"/>
<evidence type="ECO:0000313" key="6">
    <source>
        <dbReference type="Proteomes" id="UP001139474"/>
    </source>
</evidence>
<sequence length="202" mass="22509">MTEQNKKRERVYQVSSNREKSSHKLRYVEASAPQDDDCRLCVGSLATTDAQSSDFIVANTNYNDISKIAFLEKQFYSNDAYSAAFFYQALRQWPHTFLTLKTGEKTAGYSLMVPVSDSGLSLMSLLVGKMFQGKGLGKQLLSDSIALARSLGYKQMELSVAPDNTSAVSLYQSFGFETIQTVRDYLGPGQDRLLMTLSLMES</sequence>
<dbReference type="PROSITE" id="PS51186">
    <property type="entry name" value="GNAT"/>
    <property type="match status" value="1"/>
</dbReference>
<feature type="domain" description="N-acetyltransferase" evidence="4">
    <location>
        <begin position="55"/>
        <end position="200"/>
    </location>
</feature>
<evidence type="ECO:0000256" key="1">
    <source>
        <dbReference type="ARBA" id="ARBA00022679"/>
    </source>
</evidence>
<dbReference type="Proteomes" id="UP001139474">
    <property type="component" value="Unassembled WGS sequence"/>
</dbReference>
<dbReference type="PANTHER" id="PTHR43420">
    <property type="entry name" value="ACETYLTRANSFERASE"/>
    <property type="match status" value="1"/>
</dbReference>
<feature type="region of interest" description="Disordered" evidence="3">
    <location>
        <begin position="1"/>
        <end position="22"/>
    </location>
</feature>
<keyword evidence="2" id="KW-0012">Acyltransferase</keyword>
<keyword evidence="1" id="KW-0808">Transferase</keyword>
<reference evidence="5" key="1">
    <citation type="submission" date="2022-06" db="EMBL/GenBank/DDBJ databases">
        <title>Idiomarina rhizosphaerae M1R2S28.</title>
        <authorList>
            <person name="Sun J.-Q."/>
            <person name="Li L.-F."/>
        </authorList>
    </citation>
    <scope>NUCLEOTIDE SEQUENCE</scope>
    <source>
        <strain evidence="5">M1R2S28</strain>
    </source>
</reference>
<dbReference type="Pfam" id="PF00583">
    <property type="entry name" value="Acetyltransf_1"/>
    <property type="match status" value="1"/>
</dbReference>
<dbReference type="GO" id="GO:0016747">
    <property type="term" value="F:acyltransferase activity, transferring groups other than amino-acyl groups"/>
    <property type="evidence" value="ECO:0007669"/>
    <property type="project" value="InterPro"/>
</dbReference>
<dbReference type="RefSeq" id="WP_253619880.1">
    <property type="nucleotide sequence ID" value="NZ_JAMZDE010000008.1"/>
</dbReference>
<evidence type="ECO:0000313" key="5">
    <source>
        <dbReference type="EMBL" id="MCP1339996.1"/>
    </source>
</evidence>
<dbReference type="CDD" id="cd04301">
    <property type="entry name" value="NAT_SF"/>
    <property type="match status" value="1"/>
</dbReference>
<dbReference type="InterPro" id="IPR000182">
    <property type="entry name" value="GNAT_dom"/>
</dbReference>
<gene>
    <name evidence="5" type="ORF">NJR55_10410</name>
</gene>
<dbReference type="SUPFAM" id="SSF55729">
    <property type="entry name" value="Acyl-CoA N-acyltransferases (Nat)"/>
    <property type="match status" value="1"/>
</dbReference>
<organism evidence="5 6">
    <name type="scientific">Idiomarina rhizosphaerae</name>
    <dbReference type="NCBI Taxonomy" id="2961572"/>
    <lineage>
        <taxon>Bacteria</taxon>
        <taxon>Pseudomonadati</taxon>
        <taxon>Pseudomonadota</taxon>
        <taxon>Gammaproteobacteria</taxon>
        <taxon>Alteromonadales</taxon>
        <taxon>Idiomarinaceae</taxon>
        <taxon>Idiomarina</taxon>
    </lineage>
</organism>
<keyword evidence="6" id="KW-1185">Reference proteome</keyword>
<dbReference type="Gene3D" id="3.40.630.30">
    <property type="match status" value="1"/>
</dbReference>
<dbReference type="InterPro" id="IPR050680">
    <property type="entry name" value="YpeA/RimI_acetyltransf"/>
</dbReference>